<dbReference type="CTD" id="9813703"/>
<protein>
    <submittedName>
        <fullName evidence="1">Uncharacterized protein</fullName>
    </submittedName>
</protein>
<reference evidence="1 2" key="1">
    <citation type="submission" date="2019-12" db="EMBL/GenBank/DDBJ databases">
        <title>Chromosome-level assembly of the Caenorhabditis remanei genome.</title>
        <authorList>
            <person name="Teterina A.A."/>
            <person name="Willis J.H."/>
            <person name="Phillips P.C."/>
        </authorList>
    </citation>
    <scope>NUCLEOTIDE SEQUENCE [LARGE SCALE GENOMIC DNA]</scope>
    <source>
        <strain evidence="1 2">PX506</strain>
        <tissue evidence="1">Whole organism</tissue>
    </source>
</reference>
<dbReference type="EMBL" id="WUAV01000006">
    <property type="protein sequence ID" value="KAF1749738.1"/>
    <property type="molecule type" value="Genomic_DNA"/>
</dbReference>
<organism evidence="1 2">
    <name type="scientific">Caenorhabditis remanei</name>
    <name type="common">Caenorhabditis vulgaris</name>
    <dbReference type="NCBI Taxonomy" id="31234"/>
    <lineage>
        <taxon>Eukaryota</taxon>
        <taxon>Metazoa</taxon>
        <taxon>Ecdysozoa</taxon>
        <taxon>Nematoda</taxon>
        <taxon>Chromadorea</taxon>
        <taxon>Rhabditida</taxon>
        <taxon>Rhabditina</taxon>
        <taxon>Rhabditomorpha</taxon>
        <taxon>Rhabditoidea</taxon>
        <taxon>Rhabditidae</taxon>
        <taxon>Peloderinae</taxon>
        <taxon>Caenorhabditis</taxon>
    </lineage>
</organism>
<dbReference type="GeneID" id="9813703"/>
<comment type="caution">
    <text evidence="1">The sequence shown here is derived from an EMBL/GenBank/DDBJ whole genome shotgun (WGS) entry which is preliminary data.</text>
</comment>
<accession>A0A6A5G409</accession>
<sequence>MSDDLEDEYFLRKNQNCIFQPYIVRNASARLGMSHLKTEGILMKSVHLLGTPSPTSDSIDSYSGDLTPLVTYSLNKRKRWVVLENVGDQMLEDVQVFHENSADEILFLERVNLKTFDWKYLPYVTCPQDFHIQTLHSCKKSGDTGEVTYSKSTLNSIFGQTYSHFLDKNRKSDKKVIPENEKDEKSTIVVYNFIRAPKNYMRLGEQHFVASNFGGRYPYYAYMKRKANWNEFKFEIKEETRKHYANKETTGNDNDLDTCTEERNGCDKNQKTKFYDLYTHLKEDFVFVKRGKHKH</sequence>
<evidence type="ECO:0000313" key="1">
    <source>
        <dbReference type="EMBL" id="KAF1749738.1"/>
    </source>
</evidence>
<dbReference type="Proteomes" id="UP000483820">
    <property type="component" value="Chromosome X"/>
</dbReference>
<dbReference type="RefSeq" id="XP_003101908.2">
    <property type="nucleotide sequence ID" value="XM_003101860.2"/>
</dbReference>
<dbReference type="KEGG" id="crq:GCK72_026207"/>
<proteinExistence type="predicted"/>
<name>A0A6A5G409_CAERE</name>
<gene>
    <name evidence="1" type="ORF">GCK72_026207</name>
</gene>
<evidence type="ECO:0000313" key="2">
    <source>
        <dbReference type="Proteomes" id="UP000483820"/>
    </source>
</evidence>
<dbReference type="AlphaFoldDB" id="A0A6A5G409"/>